<dbReference type="AlphaFoldDB" id="A0A1Z4VMV9"/>
<dbReference type="PANTHER" id="PTHR34472:SF1">
    <property type="entry name" value="SULFUR CARRIER PROTEIN THIS"/>
    <property type="match status" value="1"/>
</dbReference>
<sequence>MTAPKFAIRCLTLVNRAVAPDPVWNHTLMQITLNGEAREIAEDLTAAQLIEELGLSGQRLAVEVNREILPRSEFADHRFQPDDRVEIVRAIGGG</sequence>
<gene>
    <name evidence="1" type="ORF">FOKN1_0555</name>
</gene>
<dbReference type="PANTHER" id="PTHR34472">
    <property type="entry name" value="SULFUR CARRIER PROTEIN THIS"/>
    <property type="match status" value="1"/>
</dbReference>
<dbReference type="InterPro" id="IPR010035">
    <property type="entry name" value="Thi_S"/>
</dbReference>
<reference evidence="1 2" key="1">
    <citation type="submission" date="2017-05" db="EMBL/GenBank/DDBJ databases">
        <title>Thiocyanate degradation by Thiohalobacter thiocyanaticus FOKN1.</title>
        <authorList>
            <person name="Oshiki M."/>
            <person name="Fukushima T."/>
            <person name="Kawano S."/>
            <person name="Nakagawa J."/>
        </authorList>
    </citation>
    <scope>NUCLEOTIDE SEQUENCE [LARGE SCALE GENOMIC DNA]</scope>
    <source>
        <strain evidence="1 2">FOKN1</strain>
    </source>
</reference>
<dbReference type="InterPro" id="IPR016155">
    <property type="entry name" value="Mopterin_synth/thiamin_S_b"/>
</dbReference>
<evidence type="ECO:0000313" key="1">
    <source>
        <dbReference type="EMBL" id="BAZ92959.1"/>
    </source>
</evidence>
<protein>
    <submittedName>
        <fullName evidence="1">Thiamine biosynthesis protein</fullName>
    </submittedName>
</protein>
<accession>A0A1Z4VMV9</accession>
<organism evidence="1 2">
    <name type="scientific">Thiohalobacter thiocyanaticus</name>
    <dbReference type="NCBI Taxonomy" id="585455"/>
    <lineage>
        <taxon>Bacteria</taxon>
        <taxon>Pseudomonadati</taxon>
        <taxon>Pseudomonadota</taxon>
        <taxon>Gammaproteobacteria</taxon>
        <taxon>Thiohalobacterales</taxon>
        <taxon>Thiohalobacteraceae</taxon>
        <taxon>Thiohalobacter</taxon>
    </lineage>
</organism>
<dbReference type="KEGG" id="ttc:FOKN1_0555"/>
<name>A0A1Z4VMV9_9GAMM</name>
<dbReference type="Gene3D" id="3.10.20.30">
    <property type="match status" value="1"/>
</dbReference>
<dbReference type="CDD" id="cd00565">
    <property type="entry name" value="Ubl_ThiS"/>
    <property type="match status" value="1"/>
</dbReference>
<evidence type="ECO:0000313" key="2">
    <source>
        <dbReference type="Proteomes" id="UP000218765"/>
    </source>
</evidence>
<dbReference type="InterPro" id="IPR003749">
    <property type="entry name" value="ThiS/MoaD-like"/>
</dbReference>
<keyword evidence="2" id="KW-1185">Reference proteome</keyword>
<proteinExistence type="predicted"/>
<dbReference type="EMBL" id="AP018052">
    <property type="protein sequence ID" value="BAZ92959.1"/>
    <property type="molecule type" value="Genomic_DNA"/>
</dbReference>
<dbReference type="Proteomes" id="UP000218765">
    <property type="component" value="Chromosome"/>
</dbReference>
<dbReference type="SUPFAM" id="SSF54285">
    <property type="entry name" value="MoaD/ThiS"/>
    <property type="match status" value="1"/>
</dbReference>
<dbReference type="InterPro" id="IPR012675">
    <property type="entry name" value="Beta-grasp_dom_sf"/>
</dbReference>
<dbReference type="NCBIfam" id="TIGR01683">
    <property type="entry name" value="thiS"/>
    <property type="match status" value="1"/>
</dbReference>
<dbReference type="Pfam" id="PF02597">
    <property type="entry name" value="ThiS"/>
    <property type="match status" value="1"/>
</dbReference>